<feature type="domain" description="CHK kinase-like" evidence="1">
    <location>
        <begin position="108"/>
        <end position="280"/>
    </location>
</feature>
<dbReference type="Gene3D" id="3.90.1200.10">
    <property type="match status" value="1"/>
</dbReference>
<evidence type="ECO:0000259" key="1">
    <source>
        <dbReference type="SMART" id="SM00587"/>
    </source>
</evidence>
<dbReference type="EMBL" id="JBBCAQ010000006">
    <property type="protein sequence ID" value="KAK7603751.1"/>
    <property type="molecule type" value="Genomic_DNA"/>
</dbReference>
<dbReference type="InterPro" id="IPR011009">
    <property type="entry name" value="Kinase-like_dom_sf"/>
</dbReference>
<proteinExistence type="predicted"/>
<organism evidence="2 3">
    <name type="scientific">Parthenolecanium corni</name>
    <dbReference type="NCBI Taxonomy" id="536013"/>
    <lineage>
        <taxon>Eukaryota</taxon>
        <taxon>Metazoa</taxon>
        <taxon>Ecdysozoa</taxon>
        <taxon>Arthropoda</taxon>
        <taxon>Hexapoda</taxon>
        <taxon>Insecta</taxon>
        <taxon>Pterygota</taxon>
        <taxon>Neoptera</taxon>
        <taxon>Paraneoptera</taxon>
        <taxon>Hemiptera</taxon>
        <taxon>Sternorrhyncha</taxon>
        <taxon>Coccoidea</taxon>
        <taxon>Coccidae</taxon>
        <taxon>Parthenolecanium</taxon>
    </lineage>
</organism>
<dbReference type="SUPFAM" id="SSF56112">
    <property type="entry name" value="Protein kinase-like (PK-like)"/>
    <property type="match status" value="1"/>
</dbReference>
<dbReference type="PANTHER" id="PTHR11012:SF56">
    <property type="entry name" value="CHK KINASE-LIKE DOMAIN-CONTAINING PROTEIN-RELATED"/>
    <property type="match status" value="1"/>
</dbReference>
<evidence type="ECO:0000313" key="2">
    <source>
        <dbReference type="EMBL" id="KAK7603751.1"/>
    </source>
</evidence>
<gene>
    <name evidence="2" type="ORF">V9T40_003750</name>
</gene>
<dbReference type="Pfam" id="PF02958">
    <property type="entry name" value="EcKL"/>
    <property type="match status" value="1"/>
</dbReference>
<sequence length="350" mass="41389">MLRRKLDSVKVNLLTWEVAKQKKNEIQLYFNSAALRFKVHYEFKGEKFTEWFFAKVPIFSNTYDRNLKMGCLENELMMYENILLHLNRVTDHLFSPVLYYSCKKDYTLIMSDLTSTGYGANFNEQFELEESLRVLQEIAKFHAASVKVLQIRADVFDWLNTRFVNEVPLFTQTPDPQFWHENADRLEDYTTHLYNLNTAERLSKENPLNVLNHGDYWKTNIMLKYDDRETIESIKFVDFQASIVGSPTLDVFFFIITSVKFDVFEKHGGELLETYKEIDDRSSFWMFVLVFWMAIVFSSPEEIAEKTAAYDGLIDGELYAPIADKWMAYFIRRSKEYPERKIFCVPDAIN</sequence>
<name>A0AAN9TVN7_9HEMI</name>
<keyword evidence="3" id="KW-1185">Reference proteome</keyword>
<evidence type="ECO:0000313" key="3">
    <source>
        <dbReference type="Proteomes" id="UP001367676"/>
    </source>
</evidence>
<reference evidence="2 3" key="1">
    <citation type="submission" date="2024-03" db="EMBL/GenBank/DDBJ databases">
        <title>Adaptation during the transition from Ophiocordyceps entomopathogen to insect associate is accompanied by gene loss and intensified selection.</title>
        <authorList>
            <person name="Ward C.M."/>
            <person name="Onetto C.A."/>
            <person name="Borneman A.R."/>
        </authorList>
    </citation>
    <scope>NUCLEOTIDE SEQUENCE [LARGE SCALE GENOMIC DNA]</scope>
    <source>
        <strain evidence="2">AWRI1</strain>
        <tissue evidence="2">Single Adult Female</tissue>
    </source>
</reference>
<protein>
    <recommendedName>
        <fullName evidence="1">CHK kinase-like domain-containing protein</fullName>
    </recommendedName>
</protein>
<dbReference type="InterPro" id="IPR004119">
    <property type="entry name" value="EcKL"/>
</dbReference>
<dbReference type="SMART" id="SM00587">
    <property type="entry name" value="CHK"/>
    <property type="match status" value="1"/>
</dbReference>
<comment type="caution">
    <text evidence="2">The sequence shown here is derived from an EMBL/GenBank/DDBJ whole genome shotgun (WGS) entry which is preliminary data.</text>
</comment>
<dbReference type="PANTHER" id="PTHR11012">
    <property type="entry name" value="PROTEIN KINASE-LIKE DOMAIN-CONTAINING"/>
    <property type="match status" value="1"/>
</dbReference>
<dbReference type="Proteomes" id="UP001367676">
    <property type="component" value="Unassembled WGS sequence"/>
</dbReference>
<dbReference type="InterPro" id="IPR015897">
    <property type="entry name" value="CHK_kinase-like"/>
</dbReference>
<accession>A0AAN9TVN7</accession>
<dbReference type="AlphaFoldDB" id="A0AAN9TVN7"/>